<keyword evidence="1" id="KW-0521">NADP</keyword>
<dbReference type="Gene3D" id="3.40.30.10">
    <property type="entry name" value="Glutaredoxin"/>
    <property type="match status" value="1"/>
</dbReference>
<dbReference type="InterPro" id="IPR050838">
    <property type="entry name" value="Ketopantoate_reductase"/>
</dbReference>
<dbReference type="EMBL" id="CAXAMN010003302">
    <property type="protein sequence ID" value="CAK9003819.1"/>
    <property type="molecule type" value="Genomic_DNA"/>
</dbReference>
<evidence type="ECO:0008006" key="7">
    <source>
        <dbReference type="Google" id="ProtNLM"/>
    </source>
</evidence>
<dbReference type="InterPro" id="IPR017937">
    <property type="entry name" value="Thioredoxin_CS"/>
</dbReference>
<keyword evidence="2" id="KW-0560">Oxidoreductase</keyword>
<gene>
    <name evidence="5" type="ORF">CCMP2556_LOCUS7429</name>
</gene>
<dbReference type="PROSITE" id="PS00194">
    <property type="entry name" value="THIOREDOXIN_1"/>
    <property type="match status" value="1"/>
</dbReference>
<accession>A0ABP0IQW3</accession>
<organism evidence="5 6">
    <name type="scientific">Durusdinium trenchii</name>
    <dbReference type="NCBI Taxonomy" id="1381693"/>
    <lineage>
        <taxon>Eukaryota</taxon>
        <taxon>Sar</taxon>
        <taxon>Alveolata</taxon>
        <taxon>Dinophyceae</taxon>
        <taxon>Suessiales</taxon>
        <taxon>Symbiodiniaceae</taxon>
        <taxon>Durusdinium</taxon>
    </lineage>
</organism>
<evidence type="ECO:0000256" key="1">
    <source>
        <dbReference type="ARBA" id="ARBA00022857"/>
    </source>
</evidence>
<evidence type="ECO:0000259" key="3">
    <source>
        <dbReference type="Pfam" id="PF00085"/>
    </source>
</evidence>
<name>A0ABP0IQW3_9DINO</name>
<protein>
    <recommendedName>
        <fullName evidence="7">Thioredoxin domain-containing protein</fullName>
    </recommendedName>
</protein>
<reference evidence="5 6" key="1">
    <citation type="submission" date="2024-02" db="EMBL/GenBank/DDBJ databases">
        <authorList>
            <person name="Chen Y."/>
            <person name="Shah S."/>
            <person name="Dougan E. K."/>
            <person name="Thang M."/>
            <person name="Chan C."/>
        </authorList>
    </citation>
    <scope>NUCLEOTIDE SEQUENCE [LARGE SCALE GENOMIC DNA]</scope>
</reference>
<feature type="domain" description="Thioredoxin" evidence="3">
    <location>
        <begin position="326"/>
        <end position="425"/>
    </location>
</feature>
<dbReference type="InterPro" id="IPR013752">
    <property type="entry name" value="KPA_reductase"/>
</dbReference>
<comment type="caution">
    <text evidence="5">The sequence shown here is derived from an EMBL/GenBank/DDBJ whole genome shotgun (WGS) entry which is preliminary data.</text>
</comment>
<dbReference type="InterPro" id="IPR008927">
    <property type="entry name" value="6-PGluconate_DH-like_C_sf"/>
</dbReference>
<sequence length="435" mass="48367">MPASQRWHLMCGLTTHGAWSKADFEVVHAGAGDTIFGQYGAVRMSEETYESTLAQLLAAGLGGRHEAHIERSLWLKLAANAAINPLTALLEKNNGCILEEEQISRCKEICKEVAAVAAASWHQQGFASLCPSAAEMEDFALDTARRTSPNRSSMLQDVLAERPTEIDYLNGWLVTKARTFGLEVAENAQLTALIKEKERRFLEPKAADAGKEVSDSNAPVVLKSAVGRRQLGKAAFSQKLSRDVFLTPHRHPPQQGGFRVLDFVENSSGTAKLRAWDRARLDLGALSWAASPDVVGSVGFASGTSRFCCFFAQEIIKKIGEDGFDMEEFKAQVYKEGCKKLHIVDVYTAWCGPCLSIVPTFKNLQMNIDYFEDRCTITQAERTCLPEFEERFPETSKPRFLFYKEGEEVMQIEGLKAPEILKFIEENLPAIETEE</sequence>
<dbReference type="Pfam" id="PF00085">
    <property type="entry name" value="Thioredoxin"/>
    <property type="match status" value="1"/>
</dbReference>
<evidence type="ECO:0000313" key="6">
    <source>
        <dbReference type="Proteomes" id="UP001642484"/>
    </source>
</evidence>
<evidence type="ECO:0000256" key="2">
    <source>
        <dbReference type="ARBA" id="ARBA00023002"/>
    </source>
</evidence>
<dbReference type="InterPro" id="IPR013328">
    <property type="entry name" value="6PGD_dom2"/>
</dbReference>
<dbReference type="Proteomes" id="UP001642484">
    <property type="component" value="Unassembled WGS sequence"/>
</dbReference>
<dbReference type="Pfam" id="PF08546">
    <property type="entry name" value="ApbA_C"/>
    <property type="match status" value="1"/>
</dbReference>
<feature type="domain" description="Ketopantoate reductase C-terminal" evidence="4">
    <location>
        <begin position="69"/>
        <end position="198"/>
    </location>
</feature>
<dbReference type="Gene3D" id="1.10.1040.10">
    <property type="entry name" value="N-(1-d-carboxylethyl)-l-norvaline Dehydrogenase, domain 2"/>
    <property type="match status" value="1"/>
</dbReference>
<dbReference type="InterPro" id="IPR013766">
    <property type="entry name" value="Thioredoxin_domain"/>
</dbReference>
<dbReference type="SUPFAM" id="SSF48179">
    <property type="entry name" value="6-phosphogluconate dehydrogenase C-terminal domain-like"/>
    <property type="match status" value="1"/>
</dbReference>
<dbReference type="PANTHER" id="PTHR43765:SF2">
    <property type="entry name" value="2-DEHYDROPANTOATE 2-REDUCTASE"/>
    <property type="match status" value="1"/>
</dbReference>
<evidence type="ECO:0000313" key="5">
    <source>
        <dbReference type="EMBL" id="CAK9003819.1"/>
    </source>
</evidence>
<dbReference type="PANTHER" id="PTHR43765">
    <property type="entry name" value="2-DEHYDROPANTOATE 2-REDUCTASE-RELATED"/>
    <property type="match status" value="1"/>
</dbReference>
<dbReference type="SUPFAM" id="SSF52833">
    <property type="entry name" value="Thioredoxin-like"/>
    <property type="match status" value="1"/>
</dbReference>
<evidence type="ECO:0000259" key="4">
    <source>
        <dbReference type="Pfam" id="PF08546"/>
    </source>
</evidence>
<keyword evidence="6" id="KW-1185">Reference proteome</keyword>
<proteinExistence type="predicted"/>
<dbReference type="InterPro" id="IPR036249">
    <property type="entry name" value="Thioredoxin-like_sf"/>
</dbReference>